<reference evidence="9" key="1">
    <citation type="submission" date="2021-03" db="EMBL/GenBank/DDBJ databases">
        <title>Plesiomonas shigelloides zfcc0051, isolated from zebrafish feces.</title>
        <authorList>
            <person name="Vanderhoek Z."/>
            <person name="Gaulke C."/>
        </authorList>
    </citation>
    <scope>NUCLEOTIDE SEQUENCE</scope>
    <source>
        <strain evidence="9">Zfcc0051</strain>
    </source>
</reference>
<keyword evidence="4" id="KW-0997">Cell inner membrane</keyword>
<dbReference type="AlphaFoldDB" id="A0A1A9AZ35"/>
<keyword evidence="3 8" id="KW-1003">Cell membrane</keyword>
<evidence type="ECO:0000256" key="2">
    <source>
        <dbReference type="ARBA" id="ARBA00009474"/>
    </source>
</evidence>
<feature type="transmembrane region" description="Helical" evidence="8">
    <location>
        <begin position="68"/>
        <end position="89"/>
    </location>
</feature>
<dbReference type="GO" id="GO:0005886">
    <property type="term" value="C:plasma membrane"/>
    <property type="evidence" value="ECO:0007669"/>
    <property type="project" value="UniProtKB-SubCell"/>
</dbReference>
<name>A0A1A9AZ35_PLESH</name>
<comment type="caution">
    <text evidence="8">Lacks conserved residue(s) required for the propagation of feature annotation.</text>
</comment>
<sequence>MNEVNPGWMQLLRDGQTYMKLWPAEKRLGLIFPEPRIIKTTRFAQRAMPALAVFSVAWQMSLGGGNNMAMAVIVGLFALSLPIQGLWWLGKRAHTPLPPALTSWYRDIYDKMRSGGMALMPAVAKPRYQELADLLNRAFKKPEWQILLDEL</sequence>
<proteinExistence type="inferred from homology"/>
<evidence type="ECO:0000313" key="10">
    <source>
        <dbReference type="Proteomes" id="UP000664658"/>
    </source>
</evidence>
<dbReference type="NCBIfam" id="NF002493">
    <property type="entry name" value="PRK01816.1"/>
    <property type="match status" value="1"/>
</dbReference>
<dbReference type="Proteomes" id="UP000664658">
    <property type="component" value="Unassembled WGS sequence"/>
</dbReference>
<dbReference type="EMBL" id="JAFNAA010000002">
    <property type="protein sequence ID" value="MBO1106974.1"/>
    <property type="molecule type" value="Genomic_DNA"/>
</dbReference>
<keyword evidence="7 8" id="KW-0472">Membrane</keyword>
<comment type="caution">
    <text evidence="9">The sequence shown here is derived from an EMBL/GenBank/DDBJ whole genome shotgun (WGS) entry which is preliminary data.</text>
</comment>
<dbReference type="Pfam" id="PF04217">
    <property type="entry name" value="DUF412"/>
    <property type="match status" value="1"/>
</dbReference>
<evidence type="ECO:0000256" key="5">
    <source>
        <dbReference type="ARBA" id="ARBA00022692"/>
    </source>
</evidence>
<protein>
    <recommendedName>
        <fullName evidence="8">UPF0208 membrane protein J2R62_01835</fullName>
    </recommendedName>
</protein>
<evidence type="ECO:0000256" key="3">
    <source>
        <dbReference type="ARBA" id="ARBA00022475"/>
    </source>
</evidence>
<gene>
    <name evidence="9" type="ORF">J2R62_01835</name>
</gene>
<evidence type="ECO:0000256" key="4">
    <source>
        <dbReference type="ARBA" id="ARBA00022519"/>
    </source>
</evidence>
<dbReference type="KEGG" id="pshi:SAMEA2665130_2019"/>
<accession>A0A1A9AZ35</accession>
<dbReference type="InterPro" id="IPR007334">
    <property type="entry name" value="UPF0208"/>
</dbReference>
<dbReference type="HAMAP" id="MF_01101">
    <property type="entry name" value="UPF0208"/>
    <property type="match status" value="1"/>
</dbReference>
<evidence type="ECO:0000256" key="7">
    <source>
        <dbReference type="ARBA" id="ARBA00023136"/>
    </source>
</evidence>
<evidence type="ECO:0000256" key="6">
    <source>
        <dbReference type="ARBA" id="ARBA00022989"/>
    </source>
</evidence>
<keyword evidence="5 8" id="KW-0812">Transmembrane</keyword>
<dbReference type="RefSeq" id="WP_010864067.1">
    <property type="nucleotide sequence ID" value="NZ_CP027852.1"/>
</dbReference>
<keyword evidence="6 8" id="KW-1133">Transmembrane helix</keyword>
<evidence type="ECO:0000313" key="9">
    <source>
        <dbReference type="EMBL" id="MBO1106974.1"/>
    </source>
</evidence>
<evidence type="ECO:0000256" key="1">
    <source>
        <dbReference type="ARBA" id="ARBA00004429"/>
    </source>
</evidence>
<comment type="similarity">
    <text evidence="2 8">Belongs to the UPF0208 family.</text>
</comment>
<organism evidence="9 10">
    <name type="scientific">Plesiomonas shigelloides</name>
    <name type="common">Aeromonas shigelloides</name>
    <dbReference type="NCBI Taxonomy" id="703"/>
    <lineage>
        <taxon>Bacteria</taxon>
        <taxon>Pseudomonadati</taxon>
        <taxon>Pseudomonadota</taxon>
        <taxon>Gammaproteobacteria</taxon>
        <taxon>Enterobacterales</taxon>
        <taxon>Enterobacteriaceae</taxon>
        <taxon>Plesiomonas</taxon>
    </lineage>
</organism>
<comment type="subcellular location">
    <subcellularLocation>
        <location evidence="1">Cell inner membrane</location>
        <topology evidence="1">Multi-pass membrane protein</topology>
    </subcellularLocation>
    <subcellularLocation>
        <location evidence="8">Cell membrane</location>
        <topology evidence="8">Multi-pass membrane protein</topology>
    </subcellularLocation>
</comment>
<evidence type="ECO:0000256" key="8">
    <source>
        <dbReference type="HAMAP-Rule" id="MF_01101"/>
    </source>
</evidence>